<evidence type="ECO:0000313" key="10">
    <source>
        <dbReference type="Proteomes" id="UP001139103"/>
    </source>
</evidence>
<name>A0A9X1SH32_9BACT</name>
<proteinExistence type="inferred from homology"/>
<evidence type="ECO:0000256" key="5">
    <source>
        <dbReference type="ARBA" id="ARBA00022801"/>
    </source>
</evidence>
<keyword evidence="6" id="KW-0106">Calcium</keyword>
<feature type="chain" id="PRO_5040975317" evidence="7">
    <location>
        <begin position="22"/>
        <end position="555"/>
    </location>
</feature>
<reference evidence="9" key="1">
    <citation type="submission" date="2021-11" db="EMBL/GenBank/DDBJ databases">
        <title>Genome sequence.</title>
        <authorList>
            <person name="Sun Q."/>
        </authorList>
    </citation>
    <scope>NUCLEOTIDE SEQUENCE</scope>
    <source>
        <strain evidence="9">JC732</strain>
    </source>
</reference>
<gene>
    <name evidence="9" type="ORF">LOC68_14760</name>
</gene>
<accession>A0A9X1SH32</accession>
<dbReference type="EMBL" id="JAJKFT010000010">
    <property type="protein sequence ID" value="MCC9629652.1"/>
    <property type="molecule type" value="Genomic_DNA"/>
</dbReference>
<feature type="domain" description="Sulfatase N-terminal" evidence="8">
    <location>
        <begin position="25"/>
        <end position="357"/>
    </location>
</feature>
<comment type="caution">
    <text evidence="9">The sequence shown here is derived from an EMBL/GenBank/DDBJ whole genome shotgun (WGS) entry which is preliminary data.</text>
</comment>
<dbReference type="GO" id="GO:0046872">
    <property type="term" value="F:metal ion binding"/>
    <property type="evidence" value="ECO:0007669"/>
    <property type="project" value="UniProtKB-KW"/>
</dbReference>
<protein>
    <submittedName>
        <fullName evidence="9">Sulfatase-like hydrolase/transferase</fullName>
    </submittedName>
</protein>
<dbReference type="PANTHER" id="PTHR45953:SF1">
    <property type="entry name" value="IDURONATE 2-SULFATASE"/>
    <property type="match status" value="1"/>
</dbReference>
<dbReference type="GO" id="GO:0005737">
    <property type="term" value="C:cytoplasm"/>
    <property type="evidence" value="ECO:0007669"/>
    <property type="project" value="TreeGrafter"/>
</dbReference>
<dbReference type="AlphaFoldDB" id="A0A9X1SH32"/>
<dbReference type="Gene3D" id="2.60.40.10">
    <property type="entry name" value="Immunoglobulins"/>
    <property type="match status" value="1"/>
</dbReference>
<dbReference type="PANTHER" id="PTHR45953">
    <property type="entry name" value="IDURONATE 2-SULFATASE"/>
    <property type="match status" value="1"/>
</dbReference>
<evidence type="ECO:0000259" key="8">
    <source>
        <dbReference type="Pfam" id="PF00884"/>
    </source>
</evidence>
<keyword evidence="10" id="KW-1185">Reference proteome</keyword>
<dbReference type="InterPro" id="IPR013783">
    <property type="entry name" value="Ig-like_fold"/>
</dbReference>
<dbReference type="Pfam" id="PF00884">
    <property type="entry name" value="Sulfatase"/>
    <property type="match status" value="1"/>
</dbReference>
<dbReference type="GO" id="GO:0004423">
    <property type="term" value="F:iduronate-2-sulfatase activity"/>
    <property type="evidence" value="ECO:0007669"/>
    <property type="project" value="InterPro"/>
</dbReference>
<sequence>MLRLIACAVALFPLLASLAHAADKPNVLFIAVDDLNDWVHCLGGHPQTKSPNVDRLAAKGMLFERAYCSAPACNPSRASLLTGIAPFTSGVYHNDQPWRPAMPDAITLPQFYQQNGYEVIGCGKLFHGSYREEKGFDEYLKQTGDPKPKQTPVNGIPNTSHFDWGPIDAKDAEMSDYQMVDFAIEQLQKKHDKPLFLACGIYRPHLPWYVPQEYFDHFPLDQIQLPQIKEDDLADVPEAGVKIAKPSGDHKKVIETDNYAKAVQGYLASIEFADAQIGRLIAALEASPYADNTIIVLWGDHGWHLGEKLHWRKFALWEEADRVPLLIVAPGVTTPEQRCERTVTLLDLYPTLADLCGLTPPKEVAGKSLAPLLKDPTAAWDRPAVTTHGRNNHAVRDERWRYIRYADGSEELYDHQEDPQEWTNVADLPENDAVKKRLAKWLPTTNAKDADSEKTPVAKNAKAWSMSGVVVYRGQPVAGAKVTMYGRGGKAKASGVTDEEGKYVMKMEPGESFPEGEFKVTVRGVKIPDKFGDFRTTGLTVRNAKAANRYDFSFE</sequence>
<evidence type="ECO:0000256" key="4">
    <source>
        <dbReference type="ARBA" id="ARBA00022729"/>
    </source>
</evidence>
<evidence type="ECO:0000256" key="7">
    <source>
        <dbReference type="SAM" id="SignalP"/>
    </source>
</evidence>
<evidence type="ECO:0000256" key="3">
    <source>
        <dbReference type="ARBA" id="ARBA00022723"/>
    </source>
</evidence>
<organism evidence="9 10">
    <name type="scientific">Blastopirellula sediminis</name>
    <dbReference type="NCBI Taxonomy" id="2894196"/>
    <lineage>
        <taxon>Bacteria</taxon>
        <taxon>Pseudomonadati</taxon>
        <taxon>Planctomycetota</taxon>
        <taxon>Planctomycetia</taxon>
        <taxon>Pirellulales</taxon>
        <taxon>Pirellulaceae</taxon>
        <taxon>Blastopirellula</taxon>
    </lineage>
</organism>
<comment type="cofactor">
    <cofactor evidence="1">
        <name>Ca(2+)</name>
        <dbReference type="ChEBI" id="CHEBI:29108"/>
    </cofactor>
</comment>
<dbReference type="InterPro" id="IPR017850">
    <property type="entry name" value="Alkaline_phosphatase_core_sf"/>
</dbReference>
<evidence type="ECO:0000313" key="9">
    <source>
        <dbReference type="EMBL" id="MCC9629652.1"/>
    </source>
</evidence>
<evidence type="ECO:0000256" key="6">
    <source>
        <dbReference type="ARBA" id="ARBA00022837"/>
    </source>
</evidence>
<dbReference type="Proteomes" id="UP001139103">
    <property type="component" value="Unassembled WGS sequence"/>
</dbReference>
<keyword evidence="3" id="KW-0479">Metal-binding</keyword>
<dbReference type="InterPro" id="IPR000917">
    <property type="entry name" value="Sulfatase_N"/>
</dbReference>
<dbReference type="SUPFAM" id="SSF53649">
    <property type="entry name" value="Alkaline phosphatase-like"/>
    <property type="match status" value="1"/>
</dbReference>
<dbReference type="RefSeq" id="WP_230220115.1">
    <property type="nucleotide sequence ID" value="NZ_JAJKFT010000010.1"/>
</dbReference>
<feature type="signal peptide" evidence="7">
    <location>
        <begin position="1"/>
        <end position="21"/>
    </location>
</feature>
<dbReference type="Gene3D" id="3.40.720.10">
    <property type="entry name" value="Alkaline Phosphatase, subunit A"/>
    <property type="match status" value="1"/>
</dbReference>
<keyword evidence="5 9" id="KW-0378">Hydrolase</keyword>
<comment type="similarity">
    <text evidence="2">Belongs to the sulfatase family.</text>
</comment>
<evidence type="ECO:0000256" key="1">
    <source>
        <dbReference type="ARBA" id="ARBA00001913"/>
    </source>
</evidence>
<dbReference type="InterPro" id="IPR035874">
    <property type="entry name" value="IDS"/>
</dbReference>
<keyword evidence="4 7" id="KW-0732">Signal</keyword>
<evidence type="ECO:0000256" key="2">
    <source>
        <dbReference type="ARBA" id="ARBA00008779"/>
    </source>
</evidence>
<dbReference type="CDD" id="cd16030">
    <property type="entry name" value="iduronate-2-sulfatase"/>
    <property type="match status" value="1"/>
</dbReference>